<keyword evidence="2" id="KW-1185">Reference proteome</keyword>
<gene>
    <name evidence="1" type="ORF">ANN_02673</name>
</gene>
<evidence type="ECO:0000313" key="1">
    <source>
        <dbReference type="EMBL" id="KAJ4451213.1"/>
    </source>
</evidence>
<dbReference type="Proteomes" id="UP001148838">
    <property type="component" value="Unassembled WGS sequence"/>
</dbReference>
<organism evidence="1 2">
    <name type="scientific">Periplaneta americana</name>
    <name type="common">American cockroach</name>
    <name type="synonym">Blatta americana</name>
    <dbReference type="NCBI Taxonomy" id="6978"/>
    <lineage>
        <taxon>Eukaryota</taxon>
        <taxon>Metazoa</taxon>
        <taxon>Ecdysozoa</taxon>
        <taxon>Arthropoda</taxon>
        <taxon>Hexapoda</taxon>
        <taxon>Insecta</taxon>
        <taxon>Pterygota</taxon>
        <taxon>Neoptera</taxon>
        <taxon>Polyneoptera</taxon>
        <taxon>Dictyoptera</taxon>
        <taxon>Blattodea</taxon>
        <taxon>Blattoidea</taxon>
        <taxon>Blattidae</taxon>
        <taxon>Blattinae</taxon>
        <taxon>Periplaneta</taxon>
    </lineage>
</organism>
<evidence type="ECO:0000313" key="2">
    <source>
        <dbReference type="Proteomes" id="UP001148838"/>
    </source>
</evidence>
<sequence length="139" mass="15840">MAGLCEGGNEPPGSLKANNAALLAHELVLSKFHEKIPARGVWTLRERWVAGELSQPDTNILHNIDSYYRCIPKNPQSSRRVQGEKQHHQGQVHDACSSFAKAPLRDEDKCPRKFVNSKFVLMDDRSVTHFFKDSFRHLF</sequence>
<reference evidence="1 2" key="1">
    <citation type="journal article" date="2022" name="Allergy">
        <title>Genome assembly and annotation of Periplaneta americana reveal a comprehensive cockroach allergen profile.</title>
        <authorList>
            <person name="Wang L."/>
            <person name="Xiong Q."/>
            <person name="Saelim N."/>
            <person name="Wang L."/>
            <person name="Nong W."/>
            <person name="Wan A.T."/>
            <person name="Shi M."/>
            <person name="Liu X."/>
            <person name="Cao Q."/>
            <person name="Hui J.H.L."/>
            <person name="Sookrung N."/>
            <person name="Leung T.F."/>
            <person name="Tungtrongchitr A."/>
            <person name="Tsui S.K.W."/>
        </authorList>
    </citation>
    <scope>NUCLEOTIDE SEQUENCE [LARGE SCALE GENOMIC DNA]</scope>
    <source>
        <strain evidence="1">PWHHKU_190912</strain>
    </source>
</reference>
<dbReference type="EMBL" id="JAJSOF020000001">
    <property type="protein sequence ID" value="KAJ4451213.1"/>
    <property type="molecule type" value="Genomic_DNA"/>
</dbReference>
<comment type="caution">
    <text evidence="1">The sequence shown here is derived from an EMBL/GenBank/DDBJ whole genome shotgun (WGS) entry which is preliminary data.</text>
</comment>
<proteinExistence type="predicted"/>
<protein>
    <submittedName>
        <fullName evidence="1">Uncharacterized protein</fullName>
    </submittedName>
</protein>
<accession>A0ABQ8TX51</accession>
<name>A0ABQ8TX51_PERAM</name>